<dbReference type="Pfam" id="PF13380">
    <property type="entry name" value="CoA_binding_2"/>
    <property type="match status" value="1"/>
</dbReference>
<dbReference type="InterPro" id="IPR036291">
    <property type="entry name" value="NAD(P)-bd_dom_sf"/>
</dbReference>
<name>R4X935_TAPDE</name>
<feature type="domain" description="CoA-binding" evidence="1">
    <location>
        <begin position="7"/>
        <end position="96"/>
    </location>
</feature>
<dbReference type="SMART" id="SM00881">
    <property type="entry name" value="CoA_binding"/>
    <property type="match status" value="1"/>
</dbReference>
<dbReference type="PANTHER" id="PTHR33303:SF2">
    <property type="entry name" value="COA-BINDING DOMAIN-CONTAINING PROTEIN"/>
    <property type="match status" value="1"/>
</dbReference>
<accession>R4X935</accession>
<evidence type="ECO:0000313" key="3">
    <source>
        <dbReference type="Proteomes" id="UP000013776"/>
    </source>
</evidence>
<dbReference type="OrthoDB" id="5138418at2759"/>
<sequence>MSANDFFLSPEFAVAGASADEHKFGYKVLSWYKRHDLIVTPINPPILGLEPVAQLSDLKKPQDTSISVITPPKVTLSILEQAEALGVSNIWLQPGTFDDTVMQRVRKLEGKINVIAQGRCILVEGSEDLAIAVAHGGRKL</sequence>
<proteinExistence type="predicted"/>
<evidence type="ECO:0000313" key="2">
    <source>
        <dbReference type="EMBL" id="CCG80672.1"/>
    </source>
</evidence>
<dbReference type="EMBL" id="CAHR02000005">
    <property type="protein sequence ID" value="CCG80672.1"/>
    <property type="molecule type" value="Genomic_DNA"/>
</dbReference>
<dbReference type="PANTHER" id="PTHR33303">
    <property type="entry name" value="CYTOPLASMIC PROTEIN-RELATED"/>
    <property type="match status" value="1"/>
</dbReference>
<dbReference type="SUPFAM" id="SSF51735">
    <property type="entry name" value="NAD(P)-binding Rossmann-fold domains"/>
    <property type="match status" value="1"/>
</dbReference>
<evidence type="ECO:0000259" key="1">
    <source>
        <dbReference type="SMART" id="SM00881"/>
    </source>
</evidence>
<dbReference type="Gene3D" id="3.40.50.720">
    <property type="entry name" value="NAD(P)-binding Rossmann-like Domain"/>
    <property type="match status" value="1"/>
</dbReference>
<dbReference type="VEuPathDB" id="FungiDB:TAPDE_000208"/>
<protein>
    <recommendedName>
        <fullName evidence="1">CoA-binding domain-containing protein</fullName>
    </recommendedName>
</protein>
<keyword evidence="3" id="KW-1185">Reference proteome</keyword>
<reference evidence="2 3" key="1">
    <citation type="journal article" date="2013" name="MBio">
        <title>Genome sequencing of the plant pathogen Taphrina deformans, the causal agent of peach leaf curl.</title>
        <authorList>
            <person name="Cisse O.H."/>
            <person name="Almeida J.M.G.C.F."/>
            <person name="Fonseca A."/>
            <person name="Kumar A.A."/>
            <person name="Salojaervi J."/>
            <person name="Overmyer K."/>
            <person name="Hauser P.M."/>
            <person name="Pagni M."/>
        </authorList>
    </citation>
    <scope>NUCLEOTIDE SEQUENCE [LARGE SCALE GENOMIC DNA]</scope>
    <source>
        <strain evidence="3">PYCC 5710 / ATCC 11124 / CBS 356.35 / IMI 108563 / JCM 9778 / NBRC 8474</strain>
    </source>
</reference>
<organism evidence="2 3">
    <name type="scientific">Taphrina deformans (strain PYCC 5710 / ATCC 11124 / CBS 356.35 / IMI 108563 / JCM 9778 / NBRC 8474)</name>
    <name type="common">Peach leaf curl fungus</name>
    <name type="synonym">Lalaria deformans</name>
    <dbReference type="NCBI Taxonomy" id="1097556"/>
    <lineage>
        <taxon>Eukaryota</taxon>
        <taxon>Fungi</taxon>
        <taxon>Dikarya</taxon>
        <taxon>Ascomycota</taxon>
        <taxon>Taphrinomycotina</taxon>
        <taxon>Taphrinomycetes</taxon>
        <taxon>Taphrinales</taxon>
        <taxon>Taphrinaceae</taxon>
        <taxon>Taphrina</taxon>
    </lineage>
</organism>
<dbReference type="InterPro" id="IPR003781">
    <property type="entry name" value="CoA-bd"/>
</dbReference>
<gene>
    <name evidence="2" type="ORF">TAPDE_000208</name>
</gene>
<dbReference type="eggNOG" id="ENOG502S6U8">
    <property type="taxonomic scope" value="Eukaryota"/>
</dbReference>
<dbReference type="AlphaFoldDB" id="R4X935"/>
<dbReference type="STRING" id="1097556.R4X935"/>
<dbReference type="Proteomes" id="UP000013776">
    <property type="component" value="Unassembled WGS sequence"/>
</dbReference>
<comment type="caution">
    <text evidence="2">The sequence shown here is derived from an EMBL/GenBank/DDBJ whole genome shotgun (WGS) entry which is preliminary data.</text>
</comment>